<evidence type="ECO:0000313" key="1">
    <source>
        <dbReference type="EMBL" id="KAK3402641.1"/>
    </source>
</evidence>
<dbReference type="Proteomes" id="UP001281003">
    <property type="component" value="Unassembled WGS sequence"/>
</dbReference>
<feature type="non-terminal residue" evidence="1">
    <location>
        <position position="195"/>
    </location>
</feature>
<dbReference type="EMBL" id="JAUTDP010000001">
    <property type="protein sequence ID" value="KAK3402641.1"/>
    <property type="molecule type" value="Genomic_DNA"/>
</dbReference>
<name>A0AAE0PMM3_SORBR</name>
<organism evidence="1 2">
    <name type="scientific">Sordaria brevicollis</name>
    <dbReference type="NCBI Taxonomy" id="83679"/>
    <lineage>
        <taxon>Eukaryota</taxon>
        <taxon>Fungi</taxon>
        <taxon>Dikarya</taxon>
        <taxon>Ascomycota</taxon>
        <taxon>Pezizomycotina</taxon>
        <taxon>Sordariomycetes</taxon>
        <taxon>Sordariomycetidae</taxon>
        <taxon>Sordariales</taxon>
        <taxon>Sordariaceae</taxon>
        <taxon>Sordaria</taxon>
    </lineage>
</organism>
<proteinExistence type="predicted"/>
<protein>
    <submittedName>
        <fullName evidence="1">Uncharacterized protein</fullName>
    </submittedName>
</protein>
<evidence type="ECO:0000313" key="2">
    <source>
        <dbReference type="Proteomes" id="UP001281003"/>
    </source>
</evidence>
<accession>A0AAE0PMM3</accession>
<sequence>MVQLEADKDCIHPTPDSTFSSLLHGEDYLIASPPPQQPVTMCWLQAEYFSFCYCLVGRTRLCAKAMGLDMNPPPLLDNYEPGVSLSATAHACKGVDTSGLIYHNNCERYPNRCCDRHNKDVEGSKSNIPLDSSTAYLIFRGRGVEPDAYIHPADAEKRMSTKNYEKVTAEVVERINKQLDGEFGVESEERKRYRP</sequence>
<dbReference type="AlphaFoldDB" id="A0AAE0PMM3"/>
<reference evidence="1" key="2">
    <citation type="submission" date="2023-07" db="EMBL/GenBank/DDBJ databases">
        <authorList>
            <consortium name="Lawrence Berkeley National Laboratory"/>
            <person name="Haridas S."/>
            <person name="Hensen N."/>
            <person name="Bonometti L."/>
            <person name="Westerberg I."/>
            <person name="Brannstrom I.O."/>
            <person name="Guillou S."/>
            <person name="Cros-Aarteil S."/>
            <person name="Calhoun S."/>
            <person name="Kuo A."/>
            <person name="Mondo S."/>
            <person name="Pangilinan J."/>
            <person name="Riley R."/>
            <person name="LaButti K."/>
            <person name="Andreopoulos B."/>
            <person name="Lipzen A."/>
            <person name="Chen C."/>
            <person name="Yanf M."/>
            <person name="Daum C."/>
            <person name="Ng V."/>
            <person name="Clum A."/>
            <person name="Steindorff A."/>
            <person name="Ohm R."/>
            <person name="Martin F."/>
            <person name="Silar P."/>
            <person name="Natvig D."/>
            <person name="Lalanne C."/>
            <person name="Gautier V."/>
            <person name="Ament-velasquez S.L."/>
            <person name="Kruys A."/>
            <person name="Hutchinson M.I."/>
            <person name="Powell A.J."/>
            <person name="Barry K."/>
            <person name="Miller A.N."/>
            <person name="Grigoriev I.V."/>
            <person name="Debuchy R."/>
            <person name="Gladieux P."/>
            <person name="Thoren M.H."/>
            <person name="Johannesson H."/>
        </authorList>
    </citation>
    <scope>NUCLEOTIDE SEQUENCE</scope>
    <source>
        <strain evidence="1">FGSC 1904</strain>
    </source>
</reference>
<gene>
    <name evidence="1" type="ORF">B0T20DRAFT_503041</name>
</gene>
<keyword evidence="2" id="KW-1185">Reference proteome</keyword>
<comment type="caution">
    <text evidence="1">The sequence shown here is derived from an EMBL/GenBank/DDBJ whole genome shotgun (WGS) entry which is preliminary data.</text>
</comment>
<reference evidence="1" key="1">
    <citation type="journal article" date="2023" name="Mol. Phylogenet. Evol.">
        <title>Genome-scale phylogeny and comparative genomics of the fungal order Sordariales.</title>
        <authorList>
            <person name="Hensen N."/>
            <person name="Bonometti L."/>
            <person name="Westerberg I."/>
            <person name="Brannstrom I.O."/>
            <person name="Guillou S."/>
            <person name="Cros-Aarteil S."/>
            <person name="Calhoun S."/>
            <person name="Haridas S."/>
            <person name="Kuo A."/>
            <person name="Mondo S."/>
            <person name="Pangilinan J."/>
            <person name="Riley R."/>
            <person name="LaButti K."/>
            <person name="Andreopoulos B."/>
            <person name="Lipzen A."/>
            <person name="Chen C."/>
            <person name="Yan M."/>
            <person name="Daum C."/>
            <person name="Ng V."/>
            <person name="Clum A."/>
            <person name="Steindorff A."/>
            <person name="Ohm R.A."/>
            <person name="Martin F."/>
            <person name="Silar P."/>
            <person name="Natvig D.O."/>
            <person name="Lalanne C."/>
            <person name="Gautier V."/>
            <person name="Ament-Velasquez S.L."/>
            <person name="Kruys A."/>
            <person name="Hutchinson M.I."/>
            <person name="Powell A.J."/>
            <person name="Barry K."/>
            <person name="Miller A.N."/>
            <person name="Grigoriev I.V."/>
            <person name="Debuchy R."/>
            <person name="Gladieux P."/>
            <person name="Hiltunen Thoren M."/>
            <person name="Johannesson H."/>
        </authorList>
    </citation>
    <scope>NUCLEOTIDE SEQUENCE</scope>
    <source>
        <strain evidence="1">FGSC 1904</strain>
    </source>
</reference>